<dbReference type="RefSeq" id="WP_200769760.1">
    <property type="nucleotide sequence ID" value="NZ_FNGO01000027.1"/>
</dbReference>
<accession>A0A1G9SAK4</accession>
<dbReference type="Pfam" id="PF14305">
    <property type="entry name" value="ATPgrasp_TupA"/>
    <property type="match status" value="1"/>
</dbReference>
<reference evidence="1 2" key="1">
    <citation type="submission" date="2016-10" db="EMBL/GenBank/DDBJ databases">
        <authorList>
            <person name="de Groot N.N."/>
        </authorList>
    </citation>
    <scope>NUCLEOTIDE SEQUENCE [LARGE SCALE GENOMIC DNA]</scope>
    <source>
        <strain evidence="1 2">SLAS-1</strain>
    </source>
</reference>
<name>A0A1G9SAK4_9FIRM</name>
<dbReference type="STRING" id="321763.SAMN04488692_12721"/>
<dbReference type="InterPro" id="IPR029465">
    <property type="entry name" value="ATPgrasp_TupA"/>
</dbReference>
<dbReference type="AlphaFoldDB" id="A0A1G9SAK4"/>
<evidence type="ECO:0000313" key="1">
    <source>
        <dbReference type="EMBL" id="SDM32504.1"/>
    </source>
</evidence>
<organism evidence="1 2">
    <name type="scientific">Halarsenatibacter silvermanii</name>
    <dbReference type="NCBI Taxonomy" id="321763"/>
    <lineage>
        <taxon>Bacteria</taxon>
        <taxon>Bacillati</taxon>
        <taxon>Bacillota</taxon>
        <taxon>Clostridia</taxon>
        <taxon>Halanaerobiales</taxon>
        <taxon>Halarsenatibacteraceae</taxon>
        <taxon>Halarsenatibacter</taxon>
    </lineage>
</organism>
<proteinExistence type="predicted"/>
<keyword evidence="2" id="KW-1185">Reference proteome</keyword>
<gene>
    <name evidence="1" type="ORF">SAMN04488692_12721</name>
</gene>
<dbReference type="Proteomes" id="UP000199476">
    <property type="component" value="Unassembled WGS sequence"/>
</dbReference>
<sequence length="328" mass="39266">MISKLKKNLKRIAKENIKIYNVLYKLRVFYWKYLYLKIGEVLNYKFERKKFYAAHGYKLDLNNPKSFNEKIVCKKIFDRNDLLPVVEDKYRVRKYLKSKLGNNKAEEVLVPLLYETKEPQKIPFVDLPNEFIIKANHGSGKNLIVENKNKFDKKIILNKCKRWLNTPQGLHKREWAYQPINRRIIIERLLKTKNGMIPEDYKFFIFNGACAFIQVDIDRHNKEEEHKRSLFWPDWEYIDGSLKYPQGPCIEQPSQLTEMISLAEKLGEDFDAIRVDLYLVNGKIYFGELTNYHGSGMEKFTPKKLDFEMGRKWKITNEYKKENWRAIN</sequence>
<protein>
    <submittedName>
        <fullName evidence="1">TupA-like ATPgrasp</fullName>
    </submittedName>
</protein>
<evidence type="ECO:0000313" key="2">
    <source>
        <dbReference type="Proteomes" id="UP000199476"/>
    </source>
</evidence>
<dbReference type="EMBL" id="FNGO01000027">
    <property type="protein sequence ID" value="SDM32504.1"/>
    <property type="molecule type" value="Genomic_DNA"/>
</dbReference>